<dbReference type="PANTHER" id="PTHR11203">
    <property type="entry name" value="CLEAVAGE AND POLYADENYLATION SPECIFICITY FACTOR FAMILY MEMBER"/>
    <property type="match status" value="1"/>
</dbReference>
<evidence type="ECO:0000259" key="4">
    <source>
        <dbReference type="SMART" id="SM00849"/>
    </source>
</evidence>
<dbReference type="SMART" id="SM01027">
    <property type="entry name" value="Beta-Casp"/>
    <property type="match status" value="1"/>
</dbReference>
<dbReference type="InterPro" id="IPR011108">
    <property type="entry name" value="RMMBL"/>
</dbReference>
<dbReference type="InterPro" id="IPR036866">
    <property type="entry name" value="RibonucZ/Hydroxyglut_hydro"/>
</dbReference>
<dbReference type="Pfam" id="PF07521">
    <property type="entry name" value="RMMBL"/>
    <property type="match status" value="1"/>
</dbReference>
<proteinExistence type="predicted"/>
<evidence type="ECO:0000313" key="7">
    <source>
        <dbReference type="Proteomes" id="UP000184052"/>
    </source>
</evidence>
<dbReference type="PANTHER" id="PTHR11203:SF37">
    <property type="entry name" value="INTEGRATOR COMPLEX SUBUNIT 11"/>
    <property type="match status" value="1"/>
</dbReference>
<dbReference type="Gene3D" id="3.60.15.10">
    <property type="entry name" value="Ribonuclease Z/Hydroxyacylglutathione hydrolase-like"/>
    <property type="match status" value="1"/>
</dbReference>
<organism evidence="6 7">
    <name type="scientific">Dethiosulfatibacter aminovorans DSM 17477</name>
    <dbReference type="NCBI Taxonomy" id="1121476"/>
    <lineage>
        <taxon>Bacteria</taxon>
        <taxon>Bacillati</taxon>
        <taxon>Bacillota</taxon>
        <taxon>Tissierellia</taxon>
        <taxon>Dethiosulfatibacter</taxon>
    </lineage>
</organism>
<feature type="domain" description="Metallo-beta-lactamase" evidence="4">
    <location>
        <begin position="13"/>
        <end position="248"/>
    </location>
</feature>
<evidence type="ECO:0000313" key="6">
    <source>
        <dbReference type="EMBL" id="SHJ56511.1"/>
    </source>
</evidence>
<accession>A0A1M6KC46</accession>
<sequence>MKIKFTGAAGTVTGSCHYIEYGSKKLLLDCGQFQGKKNVEKLNEEGFPFDPAEIDYLILSHAHIDHSGRIPLLVKDGFKGKIFSSSPTYDLCTIMLMDSAHIHEMEAEWKSQKSMRKGGEPVAPLYTTEDAQASLNYFNPVLYEQYEEIDDILTIRFVDAGHILGSSIVELWFKENGESTKVVFSGDLGMKDKPIIRDPQIVEKADYLIIESTYGNRLHESPEQRVDKLSRIIIDTVKNKGTVVIPSFAVGRTQEIIYSLNEHYDGNDEFSKYFKDIPVYIDSPLASKATEIFKKNAYVFDEEAREKILSGDNPLEFKNLHFTHTTDESKALNMSSEPKVIISASGMCNAGRVRHHLKHNLWKKNSSIVFVGYQAEGTLGRLLKNGEKEVRLFGEDICVQARIESVEGFSGHADQEGLLEWLKGFKEAPKKVFVVHGEPDARDEFSRKIEEELGFSTVVPKMNSEYLMENGEVSVIEEGYVLDLAMEEVGEAEKAESKKTVREDKAEIEKHEAKIDKVDKKDVKQTLKPEEERKVGKIEETAEKEDDEPCEEEKVKRLKEDIARLKELAGKAFDMTETTLDNDEIKVGEYKIINNLILELEKSLVNLTMQSGD</sequence>
<dbReference type="AlphaFoldDB" id="A0A1M6KC46"/>
<evidence type="ECO:0000256" key="3">
    <source>
        <dbReference type="SAM" id="MobiDB-lite"/>
    </source>
</evidence>
<dbReference type="EMBL" id="FQZL01000025">
    <property type="protein sequence ID" value="SHJ56511.1"/>
    <property type="molecule type" value="Genomic_DNA"/>
</dbReference>
<gene>
    <name evidence="6" type="ORF">SAMN02745751_02861</name>
</gene>
<reference evidence="6 7" key="1">
    <citation type="submission" date="2016-11" db="EMBL/GenBank/DDBJ databases">
        <authorList>
            <person name="Jaros S."/>
            <person name="Januszkiewicz K."/>
            <person name="Wedrychowicz H."/>
        </authorList>
    </citation>
    <scope>NUCLEOTIDE SEQUENCE [LARGE SCALE GENOMIC DNA]</scope>
    <source>
        <strain evidence="6 7">DSM 17477</strain>
    </source>
</reference>
<dbReference type="Pfam" id="PF16661">
    <property type="entry name" value="Lactamase_B_6"/>
    <property type="match status" value="1"/>
</dbReference>
<feature type="coiled-coil region" evidence="2">
    <location>
        <begin position="494"/>
        <end position="521"/>
    </location>
</feature>
<dbReference type="STRING" id="1121476.SAMN02745751_02861"/>
<feature type="region of interest" description="Disordered" evidence="3">
    <location>
        <begin position="530"/>
        <end position="555"/>
    </location>
</feature>
<dbReference type="GO" id="GO:0016787">
    <property type="term" value="F:hydrolase activity"/>
    <property type="evidence" value="ECO:0007669"/>
    <property type="project" value="UniProtKB-KW"/>
</dbReference>
<protein>
    <submittedName>
        <fullName evidence="6">Metallo-beta-lactamase family protein</fullName>
    </submittedName>
</protein>
<dbReference type="Pfam" id="PF10996">
    <property type="entry name" value="Beta-Casp"/>
    <property type="match status" value="1"/>
</dbReference>
<dbReference type="CDD" id="cd16295">
    <property type="entry name" value="TTHA0252-CPSF-like_MBL-fold"/>
    <property type="match status" value="1"/>
</dbReference>
<dbReference type="InterPro" id="IPR050698">
    <property type="entry name" value="MBL"/>
</dbReference>
<evidence type="ECO:0000256" key="1">
    <source>
        <dbReference type="ARBA" id="ARBA00022801"/>
    </source>
</evidence>
<name>A0A1M6KC46_9FIRM</name>
<keyword evidence="1" id="KW-0378">Hydrolase</keyword>
<feature type="compositionally biased region" description="Basic and acidic residues" evidence="3">
    <location>
        <begin position="530"/>
        <end position="541"/>
    </location>
</feature>
<evidence type="ECO:0000259" key="5">
    <source>
        <dbReference type="SMART" id="SM01027"/>
    </source>
</evidence>
<dbReference type="SUPFAM" id="SSF56281">
    <property type="entry name" value="Metallo-hydrolase/oxidoreductase"/>
    <property type="match status" value="1"/>
</dbReference>
<dbReference type="OrthoDB" id="9803916at2"/>
<dbReference type="SMART" id="SM00849">
    <property type="entry name" value="Lactamase_B"/>
    <property type="match status" value="1"/>
</dbReference>
<feature type="domain" description="Beta-Casp" evidence="5">
    <location>
        <begin position="253"/>
        <end position="383"/>
    </location>
</feature>
<dbReference type="Gene3D" id="3.40.50.10890">
    <property type="match status" value="1"/>
</dbReference>
<keyword evidence="2" id="KW-0175">Coiled coil</keyword>
<dbReference type="RefSeq" id="WP_073050249.1">
    <property type="nucleotide sequence ID" value="NZ_FQZL01000025.1"/>
</dbReference>
<dbReference type="GO" id="GO:0004521">
    <property type="term" value="F:RNA endonuclease activity"/>
    <property type="evidence" value="ECO:0007669"/>
    <property type="project" value="TreeGrafter"/>
</dbReference>
<dbReference type="InterPro" id="IPR022712">
    <property type="entry name" value="Beta_Casp"/>
</dbReference>
<dbReference type="PROSITE" id="PS51257">
    <property type="entry name" value="PROKAR_LIPOPROTEIN"/>
    <property type="match status" value="1"/>
</dbReference>
<dbReference type="InterPro" id="IPR001279">
    <property type="entry name" value="Metallo-B-lactamas"/>
</dbReference>
<dbReference type="Proteomes" id="UP000184052">
    <property type="component" value="Unassembled WGS sequence"/>
</dbReference>
<feature type="compositionally biased region" description="Acidic residues" evidence="3">
    <location>
        <begin position="542"/>
        <end position="551"/>
    </location>
</feature>
<evidence type="ECO:0000256" key="2">
    <source>
        <dbReference type="SAM" id="Coils"/>
    </source>
</evidence>
<keyword evidence="7" id="KW-1185">Reference proteome</keyword>